<protein>
    <submittedName>
        <fullName evidence="2">Uncharacterized protein</fullName>
    </submittedName>
</protein>
<dbReference type="RefSeq" id="WP_284327828.1">
    <property type="nucleotide sequence ID" value="NZ_BSUN01000001.1"/>
</dbReference>
<sequence length="147" mass="16214">MRLSTRIGAAVAGLALAIVGWAAPAAYADNAGGTRTASYYEDLYESKYPDRSYFCQKFEPSEGSTYGTLVDGGKAISLKPFQSSWEGDQWGLLMVKGGSVEGGEAIYEPPQCQRGVLPASQQRWEEARRLPLDRVRHVRRVGLRRDL</sequence>
<organism evidence="2 3">
    <name type="scientific">Demequina litorisediminis</name>
    <dbReference type="NCBI Taxonomy" id="1849022"/>
    <lineage>
        <taxon>Bacteria</taxon>
        <taxon>Bacillati</taxon>
        <taxon>Actinomycetota</taxon>
        <taxon>Actinomycetes</taxon>
        <taxon>Micrococcales</taxon>
        <taxon>Demequinaceae</taxon>
        <taxon>Demequina</taxon>
    </lineage>
</organism>
<proteinExistence type="predicted"/>
<reference evidence="3" key="1">
    <citation type="journal article" date="2019" name="Int. J. Syst. Evol. Microbiol.">
        <title>The Global Catalogue of Microorganisms (GCM) 10K type strain sequencing project: providing services to taxonomists for standard genome sequencing and annotation.</title>
        <authorList>
            <consortium name="The Broad Institute Genomics Platform"/>
            <consortium name="The Broad Institute Genome Sequencing Center for Infectious Disease"/>
            <person name="Wu L."/>
            <person name="Ma J."/>
        </authorList>
    </citation>
    <scope>NUCLEOTIDE SEQUENCE [LARGE SCALE GENOMIC DNA]</scope>
    <source>
        <strain evidence="3">NBRC 112299</strain>
    </source>
</reference>
<evidence type="ECO:0000313" key="3">
    <source>
        <dbReference type="Proteomes" id="UP001157125"/>
    </source>
</evidence>
<name>A0ABQ6IDZ9_9MICO</name>
<keyword evidence="1" id="KW-0732">Signal</keyword>
<dbReference type="EMBL" id="BSUN01000001">
    <property type="protein sequence ID" value="GMA35212.1"/>
    <property type="molecule type" value="Genomic_DNA"/>
</dbReference>
<evidence type="ECO:0000256" key="1">
    <source>
        <dbReference type="SAM" id="SignalP"/>
    </source>
</evidence>
<evidence type="ECO:0000313" key="2">
    <source>
        <dbReference type="EMBL" id="GMA35212.1"/>
    </source>
</evidence>
<dbReference type="Proteomes" id="UP001157125">
    <property type="component" value="Unassembled WGS sequence"/>
</dbReference>
<feature type="signal peptide" evidence="1">
    <location>
        <begin position="1"/>
        <end position="28"/>
    </location>
</feature>
<gene>
    <name evidence="2" type="ORF">GCM10025876_14160</name>
</gene>
<feature type="chain" id="PRO_5046537568" evidence="1">
    <location>
        <begin position="29"/>
        <end position="147"/>
    </location>
</feature>
<comment type="caution">
    <text evidence="2">The sequence shown here is derived from an EMBL/GenBank/DDBJ whole genome shotgun (WGS) entry which is preliminary data.</text>
</comment>
<keyword evidence="3" id="KW-1185">Reference proteome</keyword>
<accession>A0ABQ6IDZ9</accession>